<dbReference type="InterPro" id="IPR000515">
    <property type="entry name" value="MetI-like"/>
</dbReference>
<name>A0A031FRT8_9MICO</name>
<feature type="domain" description="ABC transmembrane type-1" evidence="8">
    <location>
        <begin position="98"/>
        <end position="318"/>
    </location>
</feature>
<dbReference type="CDD" id="cd06261">
    <property type="entry name" value="TM_PBP2"/>
    <property type="match status" value="1"/>
</dbReference>
<dbReference type="GeneID" id="91432099"/>
<comment type="caution">
    <text evidence="9">The sequence shown here is derived from an EMBL/GenBank/DDBJ whole genome shotgun (WGS) entry which is preliminary data.</text>
</comment>
<proteinExistence type="inferred from homology"/>
<keyword evidence="3" id="KW-1003">Cell membrane</keyword>
<keyword evidence="5 7" id="KW-1133">Transmembrane helix</keyword>
<dbReference type="EMBL" id="JFYO01000006">
    <property type="protein sequence ID" value="EZP27017.1"/>
    <property type="molecule type" value="Genomic_DNA"/>
</dbReference>
<dbReference type="SUPFAM" id="SSF161098">
    <property type="entry name" value="MetI-like"/>
    <property type="match status" value="1"/>
</dbReference>
<feature type="transmembrane region" description="Helical" evidence="7">
    <location>
        <begin position="297"/>
        <end position="321"/>
    </location>
</feature>
<evidence type="ECO:0000259" key="8">
    <source>
        <dbReference type="PROSITE" id="PS50928"/>
    </source>
</evidence>
<dbReference type="GO" id="GO:0055085">
    <property type="term" value="P:transmembrane transport"/>
    <property type="evidence" value="ECO:0007669"/>
    <property type="project" value="InterPro"/>
</dbReference>
<dbReference type="PATRIC" id="fig|273677.3.peg.2201"/>
<keyword evidence="10" id="KW-1185">Reference proteome</keyword>
<reference evidence="9 10" key="1">
    <citation type="submission" date="2014-03" db="EMBL/GenBank/DDBJ databases">
        <title>Draft Genome Sequences of 13 Willow Endophytes.</title>
        <authorList>
            <person name="Gan H.Y."/>
            <person name="Gan H.M."/>
            <person name="Savka M.A."/>
            <person name="Hudson A.O."/>
        </authorList>
    </citation>
    <scope>NUCLEOTIDE SEQUENCE [LARGE SCALE GENOMIC DNA]</scope>
    <source>
        <strain evidence="9 10">RIT293</strain>
    </source>
</reference>
<dbReference type="PANTHER" id="PTHR30465">
    <property type="entry name" value="INNER MEMBRANE ABC TRANSPORTER"/>
    <property type="match status" value="1"/>
</dbReference>
<sequence length="327" mass="35305">MTLYVLRRFVNYAILSLIATCMAYVLASSIFRPGDAFYGRNPRPPQSSIDASLAQLGQSPDVPVIARLWHWLVGLFTQGSLGITIGKQPVVEEIIARSGASLRLLLIGSLIGAVVGVLLGVWGAVRQYRASDQIVTYGSFLIFATPTFVVGVLLMIGATALNNSIGVQLITFTGEYSAGISGSWWDLTLDRAVHLLLPTLALILMSAASYSRYQRSVMLDVLGADYIRTARSKGLERGPALFRHGVRIALIPMSTFFAYSFGTLVAGSAMLEIVFSWRGMGQFLLQAVNTNDVNAAAGSTLFVAILVLLSSTFSEIIYAALDPRVRS</sequence>
<dbReference type="PROSITE" id="PS50928">
    <property type="entry name" value="ABC_TM1"/>
    <property type="match status" value="1"/>
</dbReference>
<evidence type="ECO:0000256" key="2">
    <source>
        <dbReference type="ARBA" id="ARBA00022448"/>
    </source>
</evidence>
<evidence type="ECO:0000313" key="10">
    <source>
        <dbReference type="Proteomes" id="UP000024001"/>
    </source>
</evidence>
<dbReference type="OrthoDB" id="147639at2"/>
<organism evidence="9 10">
    <name type="scientific">Microbacterium oleivorans</name>
    <dbReference type="NCBI Taxonomy" id="273677"/>
    <lineage>
        <taxon>Bacteria</taxon>
        <taxon>Bacillati</taxon>
        <taxon>Actinomycetota</taxon>
        <taxon>Actinomycetes</taxon>
        <taxon>Micrococcales</taxon>
        <taxon>Microbacteriaceae</taxon>
        <taxon>Microbacterium</taxon>
    </lineage>
</organism>
<protein>
    <submittedName>
        <fullName evidence="9">ABC transporter permease</fullName>
    </submittedName>
</protein>
<evidence type="ECO:0000256" key="5">
    <source>
        <dbReference type="ARBA" id="ARBA00022989"/>
    </source>
</evidence>
<feature type="transmembrane region" description="Helical" evidence="7">
    <location>
        <begin position="256"/>
        <end position="277"/>
    </location>
</feature>
<comment type="subcellular location">
    <subcellularLocation>
        <location evidence="1 7">Cell membrane</location>
        <topology evidence="1 7">Multi-pass membrane protein</topology>
    </subcellularLocation>
</comment>
<dbReference type="Proteomes" id="UP000024001">
    <property type="component" value="Unassembled WGS sequence"/>
</dbReference>
<evidence type="ECO:0000256" key="3">
    <source>
        <dbReference type="ARBA" id="ARBA00022475"/>
    </source>
</evidence>
<evidence type="ECO:0000256" key="6">
    <source>
        <dbReference type="ARBA" id="ARBA00023136"/>
    </source>
</evidence>
<dbReference type="InterPro" id="IPR035906">
    <property type="entry name" value="MetI-like_sf"/>
</dbReference>
<feature type="transmembrane region" description="Helical" evidence="7">
    <location>
        <begin position="137"/>
        <end position="161"/>
    </location>
</feature>
<keyword evidence="6 7" id="KW-0472">Membrane</keyword>
<keyword evidence="2 7" id="KW-0813">Transport</keyword>
<feature type="transmembrane region" description="Helical" evidence="7">
    <location>
        <begin position="104"/>
        <end position="125"/>
    </location>
</feature>
<dbReference type="KEGG" id="moo:BWL13_01724"/>
<gene>
    <name evidence="9" type="ORF">BW34_02221</name>
</gene>
<evidence type="ECO:0000313" key="9">
    <source>
        <dbReference type="EMBL" id="EZP27017.1"/>
    </source>
</evidence>
<accession>A0A031FRT8</accession>
<dbReference type="RefSeq" id="WP_036312373.1">
    <property type="nucleotide sequence ID" value="NZ_CP031421.1"/>
</dbReference>
<evidence type="ECO:0000256" key="7">
    <source>
        <dbReference type="RuleBase" id="RU363032"/>
    </source>
</evidence>
<feature type="transmembrane region" description="Helical" evidence="7">
    <location>
        <begin position="192"/>
        <end position="210"/>
    </location>
</feature>
<dbReference type="PANTHER" id="PTHR30465:SF0">
    <property type="entry name" value="OLIGOPEPTIDE TRANSPORT SYSTEM PERMEASE PROTEIN APPB"/>
    <property type="match status" value="1"/>
</dbReference>
<dbReference type="Gene3D" id="1.10.3720.10">
    <property type="entry name" value="MetI-like"/>
    <property type="match status" value="1"/>
</dbReference>
<evidence type="ECO:0000256" key="4">
    <source>
        <dbReference type="ARBA" id="ARBA00022692"/>
    </source>
</evidence>
<dbReference type="Pfam" id="PF00528">
    <property type="entry name" value="BPD_transp_1"/>
    <property type="match status" value="1"/>
</dbReference>
<feature type="transmembrane region" description="Helical" evidence="7">
    <location>
        <begin position="12"/>
        <end position="31"/>
    </location>
</feature>
<evidence type="ECO:0000256" key="1">
    <source>
        <dbReference type="ARBA" id="ARBA00004651"/>
    </source>
</evidence>
<comment type="similarity">
    <text evidence="7">Belongs to the binding-protein-dependent transport system permease family.</text>
</comment>
<dbReference type="AlphaFoldDB" id="A0A031FRT8"/>
<keyword evidence="4 7" id="KW-0812">Transmembrane</keyword>
<dbReference type="eggNOG" id="COG0601">
    <property type="taxonomic scope" value="Bacteria"/>
</dbReference>
<dbReference type="GO" id="GO:0005886">
    <property type="term" value="C:plasma membrane"/>
    <property type="evidence" value="ECO:0007669"/>
    <property type="project" value="UniProtKB-SubCell"/>
</dbReference>